<dbReference type="Proteomes" id="UP001595904">
    <property type="component" value="Unassembled WGS sequence"/>
</dbReference>
<gene>
    <name evidence="1" type="ORF">ACFPN2_01515</name>
</gene>
<dbReference type="SUPFAM" id="SSF54427">
    <property type="entry name" value="NTF2-like"/>
    <property type="match status" value="1"/>
</dbReference>
<keyword evidence="2" id="KW-1185">Reference proteome</keyword>
<evidence type="ECO:0000313" key="2">
    <source>
        <dbReference type="Proteomes" id="UP001595904"/>
    </source>
</evidence>
<dbReference type="RefSeq" id="WP_380594267.1">
    <property type="nucleotide sequence ID" value="NZ_JBHSDU010000001.1"/>
</dbReference>
<proteinExistence type="predicted"/>
<dbReference type="Pfam" id="PF12893">
    <property type="entry name" value="Lumazine_bd_2"/>
    <property type="match status" value="1"/>
</dbReference>
<comment type="caution">
    <text evidence="1">The sequence shown here is derived from an EMBL/GenBank/DDBJ whole genome shotgun (WGS) entry which is preliminary data.</text>
</comment>
<accession>A0ABV8SK54</accession>
<name>A0ABV8SK54_9GAMM</name>
<protein>
    <submittedName>
        <fullName evidence="1">Nuclear transport factor 2 family protein</fullName>
    </submittedName>
</protein>
<organism evidence="1 2">
    <name type="scientific">Steroidobacter flavus</name>
    <dbReference type="NCBI Taxonomy" id="1842136"/>
    <lineage>
        <taxon>Bacteria</taxon>
        <taxon>Pseudomonadati</taxon>
        <taxon>Pseudomonadota</taxon>
        <taxon>Gammaproteobacteria</taxon>
        <taxon>Steroidobacterales</taxon>
        <taxon>Steroidobacteraceae</taxon>
        <taxon>Steroidobacter</taxon>
    </lineage>
</organism>
<dbReference type="EMBL" id="JBHSDU010000001">
    <property type="protein sequence ID" value="MFC4307746.1"/>
    <property type="molecule type" value="Genomic_DNA"/>
</dbReference>
<dbReference type="InterPro" id="IPR039437">
    <property type="entry name" value="FrzH/put_lumazine-bd"/>
</dbReference>
<dbReference type="Gene3D" id="3.10.450.50">
    <property type="match status" value="1"/>
</dbReference>
<evidence type="ECO:0000313" key="1">
    <source>
        <dbReference type="EMBL" id="MFC4307746.1"/>
    </source>
</evidence>
<reference evidence="2" key="1">
    <citation type="journal article" date="2019" name="Int. J. Syst. Evol. Microbiol.">
        <title>The Global Catalogue of Microorganisms (GCM) 10K type strain sequencing project: providing services to taxonomists for standard genome sequencing and annotation.</title>
        <authorList>
            <consortium name="The Broad Institute Genomics Platform"/>
            <consortium name="The Broad Institute Genome Sequencing Center for Infectious Disease"/>
            <person name="Wu L."/>
            <person name="Ma J."/>
        </authorList>
    </citation>
    <scope>NUCLEOTIDE SEQUENCE [LARGE SCALE GENOMIC DNA]</scope>
    <source>
        <strain evidence="2">CGMCC 1.10759</strain>
    </source>
</reference>
<dbReference type="InterPro" id="IPR032710">
    <property type="entry name" value="NTF2-like_dom_sf"/>
</dbReference>
<sequence>MQEQQARQDIIELLSKYFHGLYHGDSASLREVFHPQAQLFGEVRGAPYQNTLDGWLNAVASRPSPHAKGESFQMETLDVQLHNQIAYVRARCPMLGFNYFDYLALMHNGERWLITNKLFTHVDA</sequence>